<evidence type="ECO:0000313" key="1">
    <source>
        <dbReference type="EnsemblMetazoa" id="PPA41124.1"/>
    </source>
</evidence>
<accession>A0A2A6CQ89</accession>
<dbReference type="Proteomes" id="UP000005239">
    <property type="component" value="Unassembled WGS sequence"/>
</dbReference>
<dbReference type="InterPro" id="IPR053220">
    <property type="entry name" value="Nematode_rcpt-like_serp_H"/>
</dbReference>
<keyword evidence="2" id="KW-1185">Reference proteome</keyword>
<dbReference type="InterPro" id="IPR019422">
    <property type="entry name" value="7TM_GPCR_serpentine_rcpt_Srh"/>
</dbReference>
<gene>
    <name evidence="1" type="primary">WBGene00279493</name>
</gene>
<name>A0A2A6CQ89_PRIPA</name>
<proteinExistence type="predicted"/>
<dbReference type="AlphaFoldDB" id="A0A2A6CQ89"/>
<dbReference type="EnsemblMetazoa" id="PPA41124.1">
    <property type="protein sequence ID" value="PPA41124.1"/>
    <property type="gene ID" value="WBGene00279493"/>
</dbReference>
<evidence type="ECO:0000313" key="2">
    <source>
        <dbReference type="Proteomes" id="UP000005239"/>
    </source>
</evidence>
<accession>A0A8R1Z137</accession>
<reference evidence="1" key="2">
    <citation type="submission" date="2022-06" db="UniProtKB">
        <authorList>
            <consortium name="EnsemblMetazoa"/>
        </authorList>
    </citation>
    <scope>IDENTIFICATION</scope>
    <source>
        <strain evidence="1">PS312</strain>
    </source>
</reference>
<dbReference type="Pfam" id="PF10318">
    <property type="entry name" value="7TM_GPCR_Srh"/>
    <property type="match status" value="1"/>
</dbReference>
<dbReference type="PANTHER" id="PTHR22941">
    <property type="entry name" value="SERPENTINE RECEPTOR"/>
    <property type="match status" value="1"/>
</dbReference>
<sequence length="543" mass="60535">MQTIWDPLILHPVPCGVRYSPLFSFPGNYDNVLGLLAQLDNSFIFFMFALSPSGIHFFMPHDWLSLSRDCGMAVLLPDSRWSFRPRTQAIMIGLFSLAAVVMPFLAHEGLEPQGTIQRYFELLPDSFPFSLLTRADCYDMAALRPFVLVGGAIACLIIVSTTLLIHSTLVSLHIASSLSEKARTHHRAMTRVLIMQALVPVVCIGVPFIFPNLLLCFSTHSLLESLVLIFTTPLYRQRLMNIEEVDDCVVGGTEAKAGEELNTWDLITNVINDKEGNDDDEEEDETILVNRQDDEEIMMCMKLYSLSMDCIAPAYFACSMYRHQAVQMPSSRWSIRGSFQAVLIGTFSIWPVMMPIGLEPPGSIERYREHLSEAFSPEILERVDCHNNELLRPFVRVGTIGLTMNLITTIVVPGYSYAILAPKSLIAQRENASTSQNDDTCPHSSGASKTPESVTLVPFCSIVLPLGVCFALMRAHVDGSLIIPHCILAFSTHSFCESLLLILTTPLYRLRLKKWLRLKNVGDSWAAPSAVSINVRQATTAQL</sequence>
<protein>
    <submittedName>
        <fullName evidence="1">G protein-coupled receptor</fullName>
    </submittedName>
</protein>
<organism evidence="1 2">
    <name type="scientific">Pristionchus pacificus</name>
    <name type="common">Parasitic nematode worm</name>
    <dbReference type="NCBI Taxonomy" id="54126"/>
    <lineage>
        <taxon>Eukaryota</taxon>
        <taxon>Metazoa</taxon>
        <taxon>Ecdysozoa</taxon>
        <taxon>Nematoda</taxon>
        <taxon>Chromadorea</taxon>
        <taxon>Rhabditida</taxon>
        <taxon>Rhabditina</taxon>
        <taxon>Diplogasteromorpha</taxon>
        <taxon>Diplogasteroidea</taxon>
        <taxon>Neodiplogasteridae</taxon>
        <taxon>Pristionchus</taxon>
    </lineage>
</organism>
<reference evidence="2" key="1">
    <citation type="journal article" date="2008" name="Nat. Genet.">
        <title>The Pristionchus pacificus genome provides a unique perspective on nematode lifestyle and parasitism.</title>
        <authorList>
            <person name="Dieterich C."/>
            <person name="Clifton S.W."/>
            <person name="Schuster L.N."/>
            <person name="Chinwalla A."/>
            <person name="Delehaunty K."/>
            <person name="Dinkelacker I."/>
            <person name="Fulton L."/>
            <person name="Fulton R."/>
            <person name="Godfrey J."/>
            <person name="Minx P."/>
            <person name="Mitreva M."/>
            <person name="Roeseler W."/>
            <person name="Tian H."/>
            <person name="Witte H."/>
            <person name="Yang S.P."/>
            <person name="Wilson R.K."/>
            <person name="Sommer R.J."/>
        </authorList>
    </citation>
    <scope>NUCLEOTIDE SEQUENCE [LARGE SCALE GENOMIC DNA]</scope>
    <source>
        <strain evidence="2">PS312</strain>
    </source>
</reference>
<dbReference type="PANTHER" id="PTHR22941:SF26">
    <property type="entry name" value="SERPENTINE RECEPTOR, CLASS H"/>
    <property type="match status" value="1"/>
</dbReference>